<dbReference type="InterPro" id="IPR002903">
    <property type="entry name" value="RsmH"/>
</dbReference>
<dbReference type="GO" id="GO:0070475">
    <property type="term" value="P:rRNA base methylation"/>
    <property type="evidence" value="ECO:0007669"/>
    <property type="project" value="UniProtKB-UniRule"/>
</dbReference>
<evidence type="ECO:0000256" key="4">
    <source>
        <dbReference type="ARBA" id="ARBA00022603"/>
    </source>
</evidence>
<dbReference type="RefSeq" id="WP_113866753.1">
    <property type="nucleotide sequence ID" value="NZ_BAABQN010000001.1"/>
</dbReference>
<dbReference type="GO" id="GO:0005737">
    <property type="term" value="C:cytoplasm"/>
    <property type="evidence" value="ECO:0007669"/>
    <property type="project" value="UniProtKB-SubCell"/>
</dbReference>
<dbReference type="InterPro" id="IPR029063">
    <property type="entry name" value="SAM-dependent_MTases_sf"/>
</dbReference>
<evidence type="ECO:0000313" key="9">
    <source>
        <dbReference type="Proteomes" id="UP000252254"/>
    </source>
</evidence>
<dbReference type="PANTHER" id="PTHR11265:SF0">
    <property type="entry name" value="12S RRNA N4-METHYLCYTIDINE METHYLTRANSFERASE"/>
    <property type="match status" value="1"/>
</dbReference>
<feature type="binding site" evidence="7">
    <location>
        <begin position="32"/>
        <end position="34"/>
    </location>
    <ligand>
        <name>S-adenosyl-L-methionine</name>
        <dbReference type="ChEBI" id="CHEBI:59789"/>
    </ligand>
</feature>
<dbReference type="STRING" id="200904.GCA_900168775_01469"/>
<gene>
    <name evidence="7" type="primary">rsmH</name>
    <name evidence="8" type="ORF">DES48_101645</name>
</gene>
<comment type="caution">
    <text evidence="8">The sequence shown here is derived from an EMBL/GenBank/DDBJ whole genome shotgun (WGS) entry which is preliminary data.</text>
</comment>
<keyword evidence="5 7" id="KW-0808">Transferase</keyword>
<dbReference type="Gene3D" id="1.10.150.170">
    <property type="entry name" value="Putative methyltransferase TM0872, insert domain"/>
    <property type="match status" value="1"/>
</dbReference>
<reference evidence="8 9" key="1">
    <citation type="submission" date="2018-06" db="EMBL/GenBank/DDBJ databases">
        <title>Genomic Encyclopedia of Type Strains, Phase IV (KMG-IV): sequencing the most valuable type-strain genomes for metagenomic binning, comparative biology and taxonomic classification.</title>
        <authorList>
            <person name="Goeker M."/>
        </authorList>
    </citation>
    <scope>NUCLEOTIDE SEQUENCE [LARGE SCALE GENOMIC DNA]</scope>
    <source>
        <strain evidence="8 9">DSM 15140</strain>
    </source>
</reference>
<dbReference type="PIRSF" id="PIRSF004486">
    <property type="entry name" value="MraW"/>
    <property type="match status" value="1"/>
</dbReference>
<keyword evidence="9" id="KW-1185">Reference proteome</keyword>
<keyword evidence="4 7" id="KW-0489">Methyltransferase</keyword>
<dbReference type="PANTHER" id="PTHR11265">
    <property type="entry name" value="S-ADENOSYL-METHYLTRANSFERASE MRAW"/>
    <property type="match status" value="1"/>
</dbReference>
<comment type="function">
    <text evidence="7">Specifically methylates the N4 position of cytidine in position 1402 (C1402) of 16S rRNA.</text>
</comment>
<dbReference type="EMBL" id="QNRI01000001">
    <property type="protein sequence ID" value="RBP01898.1"/>
    <property type="molecule type" value="Genomic_DNA"/>
</dbReference>
<protein>
    <recommendedName>
        <fullName evidence="7">Ribosomal RNA small subunit methyltransferase H</fullName>
        <ecNumber evidence="7">2.1.1.199</ecNumber>
    </recommendedName>
    <alternativeName>
        <fullName evidence="7">16S rRNA m(4)C1402 methyltransferase</fullName>
    </alternativeName>
    <alternativeName>
        <fullName evidence="7">rRNA (cytosine-N(4)-)-methyltransferase RsmH</fullName>
    </alternativeName>
</protein>
<feature type="binding site" evidence="7">
    <location>
        <position position="79"/>
    </location>
    <ligand>
        <name>S-adenosyl-L-methionine</name>
        <dbReference type="ChEBI" id="CHEBI:59789"/>
    </ligand>
</feature>
<dbReference type="EC" id="2.1.1.199" evidence="7"/>
<evidence type="ECO:0000256" key="6">
    <source>
        <dbReference type="ARBA" id="ARBA00022691"/>
    </source>
</evidence>
<evidence type="ECO:0000256" key="7">
    <source>
        <dbReference type="HAMAP-Rule" id="MF_01007"/>
    </source>
</evidence>
<proteinExistence type="inferred from homology"/>
<dbReference type="SUPFAM" id="SSF53335">
    <property type="entry name" value="S-adenosyl-L-methionine-dependent methyltransferases"/>
    <property type="match status" value="1"/>
</dbReference>
<evidence type="ECO:0000256" key="2">
    <source>
        <dbReference type="ARBA" id="ARBA00022490"/>
    </source>
</evidence>
<dbReference type="HAMAP" id="MF_01007">
    <property type="entry name" value="16SrRNA_methyltr_H"/>
    <property type="match status" value="1"/>
</dbReference>
<keyword evidence="3 7" id="KW-0698">rRNA processing</keyword>
<organism evidence="8 9">
    <name type="scientific">Paraliobacillus ryukyuensis</name>
    <dbReference type="NCBI Taxonomy" id="200904"/>
    <lineage>
        <taxon>Bacteria</taxon>
        <taxon>Bacillati</taxon>
        <taxon>Bacillota</taxon>
        <taxon>Bacilli</taxon>
        <taxon>Bacillales</taxon>
        <taxon>Bacillaceae</taxon>
        <taxon>Paraliobacillus</taxon>
    </lineage>
</organism>
<dbReference type="OrthoDB" id="9806637at2"/>
<feature type="binding site" evidence="7">
    <location>
        <position position="100"/>
    </location>
    <ligand>
        <name>S-adenosyl-L-methionine</name>
        <dbReference type="ChEBI" id="CHEBI:59789"/>
    </ligand>
</feature>
<dbReference type="FunFam" id="1.10.150.170:FF:000001">
    <property type="entry name" value="Ribosomal RNA small subunit methyltransferase H"/>
    <property type="match status" value="1"/>
</dbReference>
<comment type="subcellular location">
    <subcellularLocation>
        <location evidence="7">Cytoplasm</location>
    </subcellularLocation>
</comment>
<dbReference type="Proteomes" id="UP000252254">
    <property type="component" value="Unassembled WGS sequence"/>
</dbReference>
<dbReference type="NCBIfam" id="TIGR00006">
    <property type="entry name" value="16S rRNA (cytosine(1402)-N(4))-methyltransferase RsmH"/>
    <property type="match status" value="1"/>
</dbReference>
<evidence type="ECO:0000313" key="8">
    <source>
        <dbReference type="EMBL" id="RBP01898.1"/>
    </source>
</evidence>
<evidence type="ECO:0000256" key="1">
    <source>
        <dbReference type="ARBA" id="ARBA00010396"/>
    </source>
</evidence>
<evidence type="ECO:0000256" key="5">
    <source>
        <dbReference type="ARBA" id="ARBA00022679"/>
    </source>
</evidence>
<evidence type="ECO:0000256" key="3">
    <source>
        <dbReference type="ARBA" id="ARBA00022552"/>
    </source>
</evidence>
<feature type="binding site" evidence="7">
    <location>
        <position position="52"/>
    </location>
    <ligand>
        <name>S-adenosyl-L-methionine</name>
        <dbReference type="ChEBI" id="CHEBI:59789"/>
    </ligand>
</feature>
<dbReference type="GO" id="GO:0071424">
    <property type="term" value="F:rRNA (cytosine-N4-)-methyltransferase activity"/>
    <property type="evidence" value="ECO:0007669"/>
    <property type="project" value="UniProtKB-UniRule"/>
</dbReference>
<keyword evidence="6 7" id="KW-0949">S-adenosyl-L-methionine</keyword>
<dbReference type="Gene3D" id="3.40.50.150">
    <property type="entry name" value="Vaccinia Virus protein VP39"/>
    <property type="match status" value="1"/>
</dbReference>
<accession>A0A366EHR8</accession>
<sequence length="326" mass="37596">MFEHKSVLYQETVDGLQIKEDGIYVDGTLGAGGHSEAILQKLSENGRLIAFDQDEHALEAAQQRLKPFQDRITYVHSNFRFLKDRLEELEIDQVDGLLFDLGVSSPQLDHVERGFSYQYDARLDMRMDQSQTTSAYEIVNKWSYEALVRIFFQYGEEKFSKQIARKIEQIREERPIATTFELVDIIKQGIPAAARRKGGHPAKRVFQAIRIAVNDELRAFFDVLEQAAKLVKVGGRVAVITFHSLEDRMCKLAFKKWSTALPVPKNIPIIPETSQPPFKLITRKPIIANEDEIEENRRARSAKLRIVEKVKPWDEAFTYKEGREEK</sequence>
<name>A0A366EHR8_9BACI</name>
<dbReference type="SUPFAM" id="SSF81799">
    <property type="entry name" value="Putative methyltransferase TM0872, insert domain"/>
    <property type="match status" value="1"/>
</dbReference>
<dbReference type="Pfam" id="PF01795">
    <property type="entry name" value="Methyltransf_5"/>
    <property type="match status" value="1"/>
</dbReference>
<feature type="binding site" evidence="7">
    <location>
        <position position="107"/>
    </location>
    <ligand>
        <name>S-adenosyl-L-methionine</name>
        <dbReference type="ChEBI" id="CHEBI:59789"/>
    </ligand>
</feature>
<comment type="catalytic activity">
    <reaction evidence="7">
        <text>cytidine(1402) in 16S rRNA + S-adenosyl-L-methionine = N(4)-methylcytidine(1402) in 16S rRNA + S-adenosyl-L-homocysteine + H(+)</text>
        <dbReference type="Rhea" id="RHEA:42928"/>
        <dbReference type="Rhea" id="RHEA-COMP:10286"/>
        <dbReference type="Rhea" id="RHEA-COMP:10287"/>
        <dbReference type="ChEBI" id="CHEBI:15378"/>
        <dbReference type="ChEBI" id="CHEBI:57856"/>
        <dbReference type="ChEBI" id="CHEBI:59789"/>
        <dbReference type="ChEBI" id="CHEBI:74506"/>
        <dbReference type="ChEBI" id="CHEBI:82748"/>
        <dbReference type="EC" id="2.1.1.199"/>
    </reaction>
</comment>
<comment type="similarity">
    <text evidence="1 7">Belongs to the methyltransferase superfamily. RsmH family.</text>
</comment>
<dbReference type="InterPro" id="IPR023397">
    <property type="entry name" value="SAM-dep_MeTrfase_MraW_recog"/>
</dbReference>
<dbReference type="AlphaFoldDB" id="A0A366EHR8"/>
<keyword evidence="2 7" id="KW-0963">Cytoplasm</keyword>